<protein>
    <submittedName>
        <fullName evidence="3">CHASE2 domain-containing protein</fullName>
    </submittedName>
</protein>
<feature type="domain" description="CHASE2" evidence="2">
    <location>
        <begin position="47"/>
        <end position="351"/>
    </location>
</feature>
<dbReference type="InterPro" id="IPR007890">
    <property type="entry name" value="CHASE2"/>
</dbReference>
<keyword evidence="1" id="KW-0812">Transmembrane</keyword>
<dbReference type="AlphaFoldDB" id="A0A975A1K0"/>
<keyword evidence="1" id="KW-0472">Membrane</keyword>
<dbReference type="KEGG" id="fuv:JR347_00500"/>
<feature type="transmembrane region" description="Helical" evidence="1">
    <location>
        <begin position="369"/>
        <end position="389"/>
    </location>
</feature>
<accession>A0A975A1K0</accession>
<dbReference type="Proteomes" id="UP000662783">
    <property type="component" value="Chromosome"/>
</dbReference>
<dbReference type="EMBL" id="CP070608">
    <property type="protein sequence ID" value="QSE97602.1"/>
    <property type="molecule type" value="Genomic_DNA"/>
</dbReference>
<name>A0A975A1K0_9BACT</name>
<dbReference type="SMART" id="SM01080">
    <property type="entry name" value="CHASE2"/>
    <property type="match status" value="1"/>
</dbReference>
<keyword evidence="4" id="KW-1185">Reference proteome</keyword>
<dbReference type="RefSeq" id="WP_205722111.1">
    <property type="nucleotide sequence ID" value="NZ_CP070608.1"/>
</dbReference>
<evidence type="ECO:0000313" key="3">
    <source>
        <dbReference type="EMBL" id="QSE97602.1"/>
    </source>
</evidence>
<gene>
    <name evidence="3" type="ORF">JR347_00500</name>
</gene>
<feature type="transmembrane region" description="Helical" evidence="1">
    <location>
        <begin position="9"/>
        <end position="28"/>
    </location>
</feature>
<dbReference type="Pfam" id="PF05226">
    <property type="entry name" value="CHASE2"/>
    <property type="match status" value="1"/>
</dbReference>
<feature type="transmembrane region" description="Helical" evidence="1">
    <location>
        <begin position="338"/>
        <end position="357"/>
    </location>
</feature>
<reference evidence="3" key="1">
    <citation type="submission" date="2021-02" db="EMBL/GenBank/DDBJ databases">
        <title>Fulvivirga sp. S481 isolated from sea water.</title>
        <authorList>
            <person name="Bae S.S."/>
            <person name="Baek K."/>
        </authorList>
    </citation>
    <scope>NUCLEOTIDE SEQUENCE</scope>
    <source>
        <strain evidence="3">S481</strain>
    </source>
</reference>
<proteinExistence type="predicted"/>
<evidence type="ECO:0000259" key="2">
    <source>
        <dbReference type="SMART" id="SM01080"/>
    </source>
</evidence>
<sequence>MAKQKIKGSIWVDSLFATVFIYLFMYVISNISAFKIFDAFDSIGQALEDMEMTDIAFSQLREPLPPDTSIVLVNFGPLDRQGIADQLKIIDKYKPKVIGIDSFFKGYGYGGTAEDTLKTLYLTEVLNNIQAELVMVAKVEQTDSLAEKYAGEEMYDYLYLSDSMFIKNAHAAIANLDTDAEFQDDIKICRKFPPKREVLGTGEEYLAFAAKMAELYDPSSTKPLLERDKDFEIINYRGDFVNFFDQSRFSTRFYALDWYQVLQEDFVPEIIEGKIVLFGYLGEEFGAAQWEDKFFTPLNTKIAGRANPDMFGPVIHANITSMILNRDYVDSLTETQEIVLGVILCYLNVLLFSFIYRNMGVWYDGATKLIQVIEVMLILFIIIQLFATVSFKLEISIGLFAVALAGDLLEVYYGVVRNAVMKLMDRVSKRKRKAPVVSE</sequence>
<organism evidence="3 4">
    <name type="scientific">Fulvivirga lutea</name>
    <dbReference type="NCBI Taxonomy" id="2810512"/>
    <lineage>
        <taxon>Bacteria</taxon>
        <taxon>Pseudomonadati</taxon>
        <taxon>Bacteroidota</taxon>
        <taxon>Cytophagia</taxon>
        <taxon>Cytophagales</taxon>
        <taxon>Fulvivirgaceae</taxon>
        <taxon>Fulvivirga</taxon>
    </lineage>
</organism>
<keyword evidence="1" id="KW-1133">Transmembrane helix</keyword>
<feature type="transmembrane region" description="Helical" evidence="1">
    <location>
        <begin position="395"/>
        <end position="416"/>
    </location>
</feature>
<evidence type="ECO:0000313" key="4">
    <source>
        <dbReference type="Proteomes" id="UP000662783"/>
    </source>
</evidence>
<evidence type="ECO:0000256" key="1">
    <source>
        <dbReference type="SAM" id="Phobius"/>
    </source>
</evidence>